<dbReference type="Pfam" id="PF02416">
    <property type="entry name" value="TatA_B_E"/>
    <property type="match status" value="1"/>
</dbReference>
<dbReference type="PANTHER" id="PTHR42982:SF1">
    <property type="entry name" value="SEC-INDEPENDENT PROTEIN TRANSLOCASE PROTEIN TATA"/>
    <property type="match status" value="1"/>
</dbReference>
<evidence type="ECO:0000256" key="2">
    <source>
        <dbReference type="ARBA" id="ARBA00022448"/>
    </source>
</evidence>
<name>A0A381VS22_9ZZZZ</name>
<keyword evidence="3 8" id="KW-0812">Transmembrane</keyword>
<evidence type="ECO:0000256" key="6">
    <source>
        <dbReference type="ARBA" id="ARBA00023010"/>
    </source>
</evidence>
<evidence type="ECO:0000256" key="7">
    <source>
        <dbReference type="ARBA" id="ARBA00023136"/>
    </source>
</evidence>
<evidence type="ECO:0000313" key="9">
    <source>
        <dbReference type="EMBL" id="SVA42568.1"/>
    </source>
</evidence>
<evidence type="ECO:0000256" key="3">
    <source>
        <dbReference type="ARBA" id="ARBA00022692"/>
    </source>
</evidence>
<evidence type="ECO:0000256" key="1">
    <source>
        <dbReference type="ARBA" id="ARBA00004167"/>
    </source>
</evidence>
<proteinExistence type="predicted"/>
<gene>
    <name evidence="9" type="ORF">METZ01_LOCUS95422</name>
</gene>
<dbReference type="GO" id="GO:0015031">
    <property type="term" value="P:protein transport"/>
    <property type="evidence" value="ECO:0007669"/>
    <property type="project" value="UniProtKB-KW"/>
</dbReference>
<feature type="transmembrane region" description="Helical" evidence="8">
    <location>
        <begin position="6"/>
        <end position="25"/>
    </location>
</feature>
<dbReference type="Gene3D" id="1.20.5.3310">
    <property type="match status" value="1"/>
</dbReference>
<dbReference type="EMBL" id="UINC01009493">
    <property type="protein sequence ID" value="SVA42568.1"/>
    <property type="molecule type" value="Genomic_DNA"/>
</dbReference>
<dbReference type="GO" id="GO:0016020">
    <property type="term" value="C:membrane"/>
    <property type="evidence" value="ECO:0007669"/>
    <property type="project" value="UniProtKB-ARBA"/>
</dbReference>
<evidence type="ECO:0000256" key="5">
    <source>
        <dbReference type="ARBA" id="ARBA00022989"/>
    </source>
</evidence>
<keyword evidence="5 8" id="KW-1133">Transmembrane helix</keyword>
<dbReference type="InterPro" id="IPR003369">
    <property type="entry name" value="TatA/B/E"/>
</dbReference>
<evidence type="ECO:0000256" key="4">
    <source>
        <dbReference type="ARBA" id="ARBA00022927"/>
    </source>
</evidence>
<keyword evidence="4" id="KW-0653">Protein transport</keyword>
<evidence type="ECO:0008006" key="10">
    <source>
        <dbReference type="Google" id="ProtNLM"/>
    </source>
</evidence>
<dbReference type="AlphaFoldDB" id="A0A381VS22"/>
<accession>A0A381VS22</accession>
<organism evidence="9">
    <name type="scientific">marine metagenome</name>
    <dbReference type="NCBI Taxonomy" id="408172"/>
    <lineage>
        <taxon>unclassified sequences</taxon>
        <taxon>metagenomes</taxon>
        <taxon>ecological metagenomes</taxon>
    </lineage>
</organism>
<evidence type="ECO:0000256" key="8">
    <source>
        <dbReference type="SAM" id="Phobius"/>
    </source>
</evidence>
<comment type="subcellular location">
    <subcellularLocation>
        <location evidence="1">Membrane</location>
        <topology evidence="1">Single-pass membrane protein</topology>
    </subcellularLocation>
</comment>
<protein>
    <recommendedName>
        <fullName evidence="10">Sec-independent protein translocase protein TatA</fullName>
    </recommendedName>
</protein>
<keyword evidence="6" id="KW-0811">Translocation</keyword>
<reference evidence="9" key="1">
    <citation type="submission" date="2018-05" db="EMBL/GenBank/DDBJ databases">
        <authorList>
            <person name="Lanie J.A."/>
            <person name="Ng W.-L."/>
            <person name="Kazmierczak K.M."/>
            <person name="Andrzejewski T.M."/>
            <person name="Davidsen T.M."/>
            <person name="Wayne K.J."/>
            <person name="Tettelin H."/>
            <person name="Glass J.I."/>
            <person name="Rusch D."/>
            <person name="Podicherti R."/>
            <person name="Tsui H.-C.T."/>
            <person name="Winkler M.E."/>
        </authorList>
    </citation>
    <scope>NUCLEOTIDE SEQUENCE</scope>
</reference>
<dbReference type="PANTHER" id="PTHR42982">
    <property type="entry name" value="SEC-INDEPENDENT PROTEIN TRANSLOCASE PROTEIN TATA"/>
    <property type="match status" value="1"/>
</dbReference>
<keyword evidence="7 8" id="KW-0472">Membrane</keyword>
<sequence>MSIGHWEIILAILVIIIFFGGKRIPELARGIGKGMVEFKKTRNKITDEMNSVVEDVDKINNGN</sequence>
<keyword evidence="2" id="KW-0813">Transport</keyword>